<feature type="domain" description="Ubiquitin-like" evidence="3">
    <location>
        <begin position="1"/>
        <end position="38"/>
    </location>
</feature>
<dbReference type="PROSITE" id="PS50053">
    <property type="entry name" value="UBIQUITIN_2"/>
    <property type="match status" value="1"/>
</dbReference>
<dbReference type="EMBL" id="WJXA01000002">
    <property type="protein sequence ID" value="KAF7151336.1"/>
    <property type="molecule type" value="Genomic_DNA"/>
</dbReference>
<dbReference type="Gene3D" id="3.10.20.90">
    <property type="entry name" value="Phosphatidylinositol 3-kinase Catalytic Subunit, Chain A, domain 1"/>
    <property type="match status" value="2"/>
</dbReference>
<dbReference type="CDD" id="cd17039">
    <property type="entry name" value="Ubl_ubiquitin_like"/>
    <property type="match status" value="1"/>
</dbReference>
<gene>
    <name evidence="4" type="ORF">RHSIM_Rhsim02G0040900</name>
</gene>
<keyword evidence="2" id="KW-0832">Ubl conjugation</keyword>
<dbReference type="Pfam" id="PF00240">
    <property type="entry name" value="ubiquitin"/>
    <property type="match status" value="2"/>
</dbReference>
<name>A0A834HBA2_RHOSS</name>
<evidence type="ECO:0000259" key="3">
    <source>
        <dbReference type="PROSITE" id="PS50053"/>
    </source>
</evidence>
<dbReference type="InterPro" id="IPR000626">
    <property type="entry name" value="Ubiquitin-like_dom"/>
</dbReference>
<dbReference type="GO" id="GO:0003729">
    <property type="term" value="F:mRNA binding"/>
    <property type="evidence" value="ECO:0007669"/>
    <property type="project" value="UniProtKB-ARBA"/>
</dbReference>
<dbReference type="OrthoDB" id="1830965at2759"/>
<dbReference type="AlphaFoldDB" id="A0A834HBA2"/>
<protein>
    <recommendedName>
        <fullName evidence="3">Ubiquitin-like domain-containing protein</fullName>
    </recommendedName>
</protein>
<reference evidence="4" key="1">
    <citation type="submission" date="2019-11" db="EMBL/GenBank/DDBJ databases">
        <authorList>
            <person name="Liu Y."/>
            <person name="Hou J."/>
            <person name="Li T.-Q."/>
            <person name="Guan C.-H."/>
            <person name="Wu X."/>
            <person name="Wu H.-Z."/>
            <person name="Ling F."/>
            <person name="Zhang R."/>
            <person name="Shi X.-G."/>
            <person name="Ren J.-P."/>
            <person name="Chen E.-F."/>
            <person name="Sun J.-M."/>
        </authorList>
    </citation>
    <scope>NUCLEOTIDE SEQUENCE</scope>
    <source>
        <strain evidence="4">Adult_tree_wgs_1</strain>
        <tissue evidence="4">Leaves</tissue>
    </source>
</reference>
<dbReference type="SUPFAM" id="SSF54236">
    <property type="entry name" value="Ubiquitin-like"/>
    <property type="match status" value="2"/>
</dbReference>
<dbReference type="Proteomes" id="UP000626092">
    <property type="component" value="Unassembled WGS sequence"/>
</dbReference>
<sequence>MVGFVASAEDLTFAGKLLEDSKTLACYNIKENSLLEMLPLNFTIFLKNLSDKTLVLKVCKEDRALDVKKKISDEEGFPVRDICLIFARSHWRMIKIWLATMLRKIPFSIGFYNCMADFAVKKGTAMVAWKSFKHASVFQRAFSSSSTFVKEEDRDGSLEELQACLRISGLYIRFVSRHDRLSQT</sequence>
<keyword evidence="5" id="KW-1185">Reference proteome</keyword>
<evidence type="ECO:0000313" key="5">
    <source>
        <dbReference type="Proteomes" id="UP000626092"/>
    </source>
</evidence>
<evidence type="ECO:0000256" key="2">
    <source>
        <dbReference type="ARBA" id="ARBA00022843"/>
    </source>
</evidence>
<evidence type="ECO:0000256" key="1">
    <source>
        <dbReference type="ARBA" id="ARBA00022499"/>
    </source>
</evidence>
<keyword evidence="1" id="KW-1017">Isopeptide bond</keyword>
<accession>A0A834HBA2</accession>
<proteinExistence type="predicted"/>
<organism evidence="4 5">
    <name type="scientific">Rhododendron simsii</name>
    <name type="common">Sims's rhododendron</name>
    <dbReference type="NCBI Taxonomy" id="118357"/>
    <lineage>
        <taxon>Eukaryota</taxon>
        <taxon>Viridiplantae</taxon>
        <taxon>Streptophyta</taxon>
        <taxon>Embryophyta</taxon>
        <taxon>Tracheophyta</taxon>
        <taxon>Spermatophyta</taxon>
        <taxon>Magnoliopsida</taxon>
        <taxon>eudicotyledons</taxon>
        <taxon>Gunneridae</taxon>
        <taxon>Pentapetalae</taxon>
        <taxon>asterids</taxon>
        <taxon>Ericales</taxon>
        <taxon>Ericaceae</taxon>
        <taxon>Ericoideae</taxon>
        <taxon>Rhodoreae</taxon>
        <taxon>Rhododendron</taxon>
    </lineage>
</organism>
<comment type="caution">
    <text evidence="4">The sequence shown here is derived from an EMBL/GenBank/DDBJ whole genome shotgun (WGS) entry which is preliminary data.</text>
</comment>
<dbReference type="PANTHER" id="PTHR10666">
    <property type="entry name" value="UBIQUITIN"/>
    <property type="match status" value="1"/>
</dbReference>
<dbReference type="InterPro" id="IPR050158">
    <property type="entry name" value="Ubiquitin_ubiquitin-like"/>
</dbReference>
<dbReference type="InterPro" id="IPR029071">
    <property type="entry name" value="Ubiquitin-like_domsf"/>
</dbReference>
<evidence type="ECO:0000313" key="4">
    <source>
        <dbReference type="EMBL" id="KAF7151336.1"/>
    </source>
</evidence>